<dbReference type="GO" id="GO:0005882">
    <property type="term" value="C:intermediate filament"/>
    <property type="evidence" value="ECO:0007669"/>
    <property type="project" value="UniProtKB-KW"/>
</dbReference>
<dbReference type="InterPro" id="IPR003461">
    <property type="entry name" value="Keratin"/>
</dbReference>
<evidence type="ECO:0000313" key="3">
    <source>
        <dbReference type="Ensembl" id="ENSPTXP00000018439.1"/>
    </source>
</evidence>
<dbReference type="GO" id="GO:0005200">
    <property type="term" value="F:structural constituent of cytoskeleton"/>
    <property type="evidence" value="ECO:0007669"/>
    <property type="project" value="InterPro"/>
</dbReference>
<dbReference type="PANTHER" id="PTHR31203:SF1">
    <property type="entry name" value="BETA-KERATIN-RELATED PROTEIN-RELATED"/>
    <property type="match status" value="1"/>
</dbReference>
<keyword evidence="2" id="KW-0416">Keratin</keyword>
<name>A0A670Z5J3_PSETE</name>
<evidence type="ECO:0008006" key="5">
    <source>
        <dbReference type="Google" id="ProtNLM"/>
    </source>
</evidence>
<reference evidence="3" key="1">
    <citation type="submission" date="2025-08" db="UniProtKB">
        <authorList>
            <consortium name="Ensembl"/>
        </authorList>
    </citation>
    <scope>IDENTIFICATION</scope>
</reference>
<sequence>MSCYVPTCTIPTCGGATTAASLGIAPGASVSCINQTPSSEIVIQPSPPPPVVVTIPGPILSASCDPVAVGGNTPCAAPGSGILGRISGLSRGLLGGRTLQGGRGNIASSGSCKPAQIKWKGPENSGYLKLGTPKL</sequence>
<dbReference type="PANTHER" id="PTHR31203">
    <property type="entry name" value="BETA-KERATIN-RELATED PROTEIN-RELATED"/>
    <property type="match status" value="1"/>
</dbReference>
<organism evidence="3 4">
    <name type="scientific">Pseudonaja textilis</name>
    <name type="common">Eastern brown snake</name>
    <dbReference type="NCBI Taxonomy" id="8673"/>
    <lineage>
        <taxon>Eukaryota</taxon>
        <taxon>Metazoa</taxon>
        <taxon>Chordata</taxon>
        <taxon>Craniata</taxon>
        <taxon>Vertebrata</taxon>
        <taxon>Euteleostomi</taxon>
        <taxon>Lepidosauria</taxon>
        <taxon>Squamata</taxon>
        <taxon>Bifurcata</taxon>
        <taxon>Unidentata</taxon>
        <taxon>Episquamata</taxon>
        <taxon>Toxicofera</taxon>
        <taxon>Serpentes</taxon>
        <taxon>Colubroidea</taxon>
        <taxon>Elapidae</taxon>
        <taxon>Hydrophiinae</taxon>
        <taxon>Pseudonaja</taxon>
    </lineage>
</organism>
<protein>
    <recommendedName>
        <fullName evidence="5">Keratin</fullName>
    </recommendedName>
</protein>
<dbReference type="GeneTree" id="ENSGT00960000186896"/>
<reference evidence="3" key="2">
    <citation type="submission" date="2025-09" db="UniProtKB">
        <authorList>
            <consortium name="Ensembl"/>
        </authorList>
    </citation>
    <scope>IDENTIFICATION</scope>
</reference>
<dbReference type="Pfam" id="PF02422">
    <property type="entry name" value="Keratin"/>
    <property type="match status" value="1"/>
</dbReference>
<comment type="similarity">
    <text evidence="1">Belongs to the avian keratin family.</text>
</comment>
<dbReference type="Ensembl" id="ENSPTXT00000018996.1">
    <property type="protein sequence ID" value="ENSPTXP00000018439.1"/>
    <property type="gene ID" value="ENSPTXG00000012717.1"/>
</dbReference>
<evidence type="ECO:0000256" key="1">
    <source>
        <dbReference type="ARBA" id="ARBA00008702"/>
    </source>
</evidence>
<evidence type="ECO:0000313" key="4">
    <source>
        <dbReference type="Proteomes" id="UP000472273"/>
    </source>
</evidence>
<proteinExistence type="inferred from homology"/>
<keyword evidence="4" id="KW-1185">Reference proteome</keyword>
<dbReference type="Proteomes" id="UP000472273">
    <property type="component" value="Unplaced"/>
</dbReference>
<dbReference type="OMA" id="CPPSCTI"/>
<dbReference type="AlphaFoldDB" id="A0A670Z5J3"/>
<accession>A0A670Z5J3</accession>
<evidence type="ECO:0000256" key="2">
    <source>
        <dbReference type="ARBA" id="ARBA00022744"/>
    </source>
</evidence>